<evidence type="ECO:0000313" key="8">
    <source>
        <dbReference type="EMBL" id="GIM02129.1"/>
    </source>
</evidence>
<dbReference type="Proteomes" id="UP000722791">
    <property type="component" value="Unassembled WGS sequence"/>
</dbReference>
<dbReference type="AlphaFoldDB" id="A0A8J4C8I4"/>
<evidence type="ECO:0000256" key="6">
    <source>
        <dbReference type="ARBA" id="ARBA00025767"/>
    </source>
</evidence>
<dbReference type="PROSITE" id="PS50294">
    <property type="entry name" value="WD_REPEATS_REGION"/>
    <property type="match status" value="1"/>
</dbReference>
<dbReference type="InterPro" id="IPR019775">
    <property type="entry name" value="WD40_repeat_CS"/>
</dbReference>
<evidence type="ECO:0000256" key="1">
    <source>
        <dbReference type="ARBA" id="ARBA00004604"/>
    </source>
</evidence>
<accession>A0A8J4C8I4</accession>
<keyword evidence="2" id="KW-0698">rRNA processing</keyword>
<gene>
    <name evidence="8" type="ORF">Vretimale_6835</name>
</gene>
<comment type="similarity">
    <text evidence="6">Belongs to the WD repeat UTP18 family.</text>
</comment>
<dbReference type="GO" id="GO:0034388">
    <property type="term" value="C:Pwp2p-containing subcomplex of 90S preribosome"/>
    <property type="evidence" value="ECO:0007669"/>
    <property type="project" value="TreeGrafter"/>
</dbReference>
<evidence type="ECO:0000256" key="2">
    <source>
        <dbReference type="ARBA" id="ARBA00022552"/>
    </source>
</evidence>
<dbReference type="InterPro" id="IPR015943">
    <property type="entry name" value="WD40/YVTN_repeat-like_dom_sf"/>
</dbReference>
<dbReference type="EMBL" id="BNCQ01000010">
    <property type="protein sequence ID" value="GIM02129.1"/>
    <property type="molecule type" value="Genomic_DNA"/>
</dbReference>
<keyword evidence="3" id="KW-0853">WD repeat</keyword>
<dbReference type="InterPro" id="IPR001680">
    <property type="entry name" value="WD40_rpt"/>
</dbReference>
<feature type="compositionally biased region" description="Acidic residues" evidence="7">
    <location>
        <begin position="90"/>
        <end position="108"/>
    </location>
</feature>
<organism evidence="8 9">
    <name type="scientific">Volvox reticuliferus</name>
    <dbReference type="NCBI Taxonomy" id="1737510"/>
    <lineage>
        <taxon>Eukaryota</taxon>
        <taxon>Viridiplantae</taxon>
        <taxon>Chlorophyta</taxon>
        <taxon>core chlorophytes</taxon>
        <taxon>Chlorophyceae</taxon>
        <taxon>CS clade</taxon>
        <taxon>Chlamydomonadales</taxon>
        <taxon>Volvocaceae</taxon>
        <taxon>Volvox</taxon>
    </lineage>
</organism>
<feature type="compositionally biased region" description="Low complexity" evidence="7">
    <location>
        <begin position="138"/>
        <end position="155"/>
    </location>
</feature>
<dbReference type="PROSITE" id="PS50082">
    <property type="entry name" value="WD_REPEATS_2"/>
    <property type="match status" value="1"/>
</dbReference>
<proteinExistence type="inferred from homology"/>
<evidence type="ECO:0000256" key="5">
    <source>
        <dbReference type="ARBA" id="ARBA00023242"/>
    </source>
</evidence>
<name>A0A8J4C8I4_9CHLO</name>
<keyword evidence="4" id="KW-0677">Repeat</keyword>
<dbReference type="InterPro" id="IPR036322">
    <property type="entry name" value="WD40_repeat_dom_sf"/>
</dbReference>
<sequence>MSKAKKQRIVYKQDAKAKAAELEEFLFGAGGNPISLFDREKEEAEETVAELVKQASRKGGLLHDSDIFFQDTRGAAGSGSSGGSSSSSSSEEEEEEEGNEEEEEEEAKDNEQRTDATDDMQEVVEAREEGEEEEEAAGRSAGVAGKARGSTVSSRGGTGGDRGGGKGGRRAPVWNDPDDVNLQVDVAGAARLRKLRSNEKQTTMDGVEYEAALRRQHQILNPRTSWAKKPVARGNATDGGDEDEDEDEAAALLARAGGLVERPVGRPLPAGQIETTRLKDANQHQPSDAVVQSVKFHPNGQVLLTAGLDKKLRLFQVDGLRNPLIQSVHLDEMPIVHAEFAAVNGSSGGDAAAEAADRVVLAGRRPFFYVFDLGAARIERVMGPTGYTQKSLEKFTVSPPGATSRGPSSEPLAAFTADGGFIPLVSLRSRQWVANLKMSGNVRALAFSHDGVELFSTGDDGIVHVWDLRTRRCRLAFTDMGNIGDASTLTLSADGRFIATGAKSGVVNVYRRVEVEAAAARAATVGGGGALGRVSVAPERELLNLTTNVDTLVFSPDSQMLLMASRMKRNSLRLVHLPSLTVFANWPTSSTPLHYVNCADFSPHCGMLTIGNAKGRALLYRLHHYQQA</sequence>
<keyword evidence="5" id="KW-0539">Nucleus</keyword>
<dbReference type="InterPro" id="IPR045161">
    <property type="entry name" value="Utp18"/>
</dbReference>
<dbReference type="GO" id="GO:0006364">
    <property type="term" value="P:rRNA processing"/>
    <property type="evidence" value="ECO:0007669"/>
    <property type="project" value="UniProtKB-KW"/>
</dbReference>
<dbReference type="PROSITE" id="PS00678">
    <property type="entry name" value="WD_REPEATS_1"/>
    <property type="match status" value="1"/>
</dbReference>
<dbReference type="PANTHER" id="PTHR18359">
    <property type="entry name" value="WD-REPEAT PROTEIN-RELATED"/>
    <property type="match status" value="1"/>
</dbReference>
<dbReference type="GO" id="GO:0032040">
    <property type="term" value="C:small-subunit processome"/>
    <property type="evidence" value="ECO:0007669"/>
    <property type="project" value="TreeGrafter"/>
</dbReference>
<evidence type="ECO:0000256" key="7">
    <source>
        <dbReference type="SAM" id="MobiDB-lite"/>
    </source>
</evidence>
<dbReference type="PANTHER" id="PTHR18359:SF0">
    <property type="entry name" value="U3 SMALL NUCLEOLAR RNA-ASSOCIATED PROTEIN 18 HOMOLOG"/>
    <property type="match status" value="1"/>
</dbReference>
<protein>
    <submittedName>
        <fullName evidence="8">Uncharacterized protein</fullName>
    </submittedName>
</protein>
<feature type="compositionally biased region" description="Gly residues" evidence="7">
    <location>
        <begin position="156"/>
        <end position="166"/>
    </location>
</feature>
<dbReference type="SMART" id="SM00320">
    <property type="entry name" value="WD40"/>
    <property type="match status" value="4"/>
</dbReference>
<dbReference type="Pfam" id="PF00400">
    <property type="entry name" value="WD40"/>
    <property type="match status" value="2"/>
</dbReference>
<comment type="caution">
    <text evidence="8">The sequence shown here is derived from an EMBL/GenBank/DDBJ whole genome shotgun (WGS) entry which is preliminary data.</text>
</comment>
<evidence type="ECO:0000256" key="4">
    <source>
        <dbReference type="ARBA" id="ARBA00022737"/>
    </source>
</evidence>
<dbReference type="OrthoDB" id="1935146at2759"/>
<dbReference type="SUPFAM" id="SSF50978">
    <property type="entry name" value="WD40 repeat-like"/>
    <property type="match status" value="1"/>
</dbReference>
<dbReference type="Gene3D" id="2.130.10.10">
    <property type="entry name" value="YVTN repeat-like/Quinoprotein amine dehydrogenase"/>
    <property type="match status" value="1"/>
</dbReference>
<feature type="region of interest" description="Disordered" evidence="7">
    <location>
        <begin position="68"/>
        <end position="179"/>
    </location>
</feature>
<reference evidence="8" key="1">
    <citation type="journal article" date="2021" name="Proc. Natl. Acad. Sci. U.S.A.">
        <title>Three genomes in the algal genus Volvox reveal the fate of a haploid sex-determining region after a transition to homothallism.</title>
        <authorList>
            <person name="Yamamoto K."/>
            <person name="Hamaji T."/>
            <person name="Kawai-Toyooka H."/>
            <person name="Matsuzaki R."/>
            <person name="Takahashi F."/>
            <person name="Nishimura Y."/>
            <person name="Kawachi M."/>
            <person name="Noguchi H."/>
            <person name="Minakuchi Y."/>
            <person name="Umen J.G."/>
            <person name="Toyoda A."/>
            <person name="Nozaki H."/>
        </authorList>
    </citation>
    <scope>NUCLEOTIDE SEQUENCE</scope>
    <source>
        <strain evidence="8">NIES-3785</strain>
    </source>
</reference>
<evidence type="ECO:0000313" key="9">
    <source>
        <dbReference type="Proteomes" id="UP000722791"/>
    </source>
</evidence>
<comment type="subcellular location">
    <subcellularLocation>
        <location evidence="1">Nucleus</location>
        <location evidence="1">Nucleolus</location>
    </subcellularLocation>
</comment>
<feature type="compositionally biased region" description="Acidic residues" evidence="7">
    <location>
        <begin position="117"/>
        <end position="135"/>
    </location>
</feature>
<evidence type="ECO:0000256" key="3">
    <source>
        <dbReference type="ARBA" id="ARBA00022574"/>
    </source>
</evidence>
<feature type="region of interest" description="Disordered" evidence="7">
    <location>
        <begin position="220"/>
        <end position="246"/>
    </location>
</feature>